<evidence type="ECO:0000313" key="2">
    <source>
        <dbReference type="EMBL" id="AMP09231.1"/>
    </source>
</evidence>
<name>A0A127QGQ8_9BURK</name>
<organism evidence="2 3">
    <name type="scientific">Collimonas arenae</name>
    <dbReference type="NCBI Taxonomy" id="279058"/>
    <lineage>
        <taxon>Bacteria</taxon>
        <taxon>Pseudomonadati</taxon>
        <taxon>Pseudomonadota</taxon>
        <taxon>Betaproteobacteria</taxon>
        <taxon>Burkholderiales</taxon>
        <taxon>Oxalobacteraceae</taxon>
        <taxon>Collimonas</taxon>
    </lineage>
</organism>
<reference evidence="2 3" key="1">
    <citation type="submission" date="2015-11" db="EMBL/GenBank/DDBJ databases">
        <title>Exploring the genomic traits of fungus-feeding bacterial genus Collimonas.</title>
        <authorList>
            <person name="Song C."/>
            <person name="Schmidt R."/>
            <person name="de Jager V."/>
            <person name="Krzyzanowska D."/>
            <person name="Jongedijk E."/>
            <person name="Cankar K."/>
            <person name="Beekwilder J."/>
            <person name="van Veen A."/>
            <person name="de Boer W."/>
            <person name="van Veen J.A."/>
            <person name="Garbeva P."/>
        </authorList>
    </citation>
    <scope>NUCLEOTIDE SEQUENCE [LARGE SCALE GENOMIC DNA]</scope>
    <source>
        <strain evidence="2 3">Ter282</strain>
    </source>
</reference>
<sequence>METLVGQRIRLRPLLASDAPALVAAASDGKLWNLPFTVVPSSETVQSYIRTALDGQAAGTVMPFVTEILETGQVIGSTRFWKIDRQHRKLEIGSTWIAATWQGTYVNTEAKFLMLCYAFEVLNCVRVQFTTDEINEKSRRAILRLGAKQEGIVRHERIMPDGRKRNSVRFSIIDDEWPQVRKNLEQKLLNVRP</sequence>
<evidence type="ECO:0000259" key="1">
    <source>
        <dbReference type="PROSITE" id="PS51186"/>
    </source>
</evidence>
<dbReference type="Proteomes" id="UP000071778">
    <property type="component" value="Chromosome"/>
</dbReference>
<dbReference type="AlphaFoldDB" id="A0A127QGQ8"/>
<dbReference type="SUPFAM" id="SSF55729">
    <property type="entry name" value="Acyl-CoA N-acyltransferases (Nat)"/>
    <property type="match status" value="1"/>
</dbReference>
<dbReference type="PANTHER" id="PTHR43610:SF1">
    <property type="entry name" value="N-ACETYLTRANSFERASE DOMAIN-CONTAINING PROTEIN"/>
    <property type="match status" value="1"/>
</dbReference>
<keyword evidence="2" id="KW-0808">Transferase</keyword>
<gene>
    <name evidence="2" type="ORF">CAter282_1443</name>
</gene>
<dbReference type="InterPro" id="IPR016181">
    <property type="entry name" value="Acyl_CoA_acyltransferase"/>
</dbReference>
<proteinExistence type="predicted"/>
<dbReference type="RefSeq" id="WP_061537066.1">
    <property type="nucleotide sequence ID" value="NZ_CP013235.1"/>
</dbReference>
<feature type="domain" description="N-acetyltransferase" evidence="1">
    <location>
        <begin position="9"/>
        <end position="169"/>
    </location>
</feature>
<dbReference type="GO" id="GO:0016747">
    <property type="term" value="F:acyltransferase activity, transferring groups other than amino-acyl groups"/>
    <property type="evidence" value="ECO:0007669"/>
    <property type="project" value="InterPro"/>
</dbReference>
<dbReference type="InterPro" id="IPR000182">
    <property type="entry name" value="GNAT_dom"/>
</dbReference>
<dbReference type="PANTHER" id="PTHR43610">
    <property type="entry name" value="BLL6696 PROTEIN"/>
    <property type="match status" value="1"/>
</dbReference>
<accession>A0A127QGQ8</accession>
<keyword evidence="3" id="KW-1185">Reference proteome</keyword>
<dbReference type="PATRIC" id="fig|279058.18.peg.1426"/>
<dbReference type="EMBL" id="CP013235">
    <property type="protein sequence ID" value="AMP09231.1"/>
    <property type="molecule type" value="Genomic_DNA"/>
</dbReference>
<dbReference type="PROSITE" id="PS51186">
    <property type="entry name" value="GNAT"/>
    <property type="match status" value="1"/>
</dbReference>
<dbReference type="Pfam" id="PF13302">
    <property type="entry name" value="Acetyltransf_3"/>
    <property type="match status" value="1"/>
</dbReference>
<dbReference type="Gene3D" id="3.40.630.30">
    <property type="match status" value="1"/>
</dbReference>
<evidence type="ECO:0000313" key="3">
    <source>
        <dbReference type="Proteomes" id="UP000071778"/>
    </source>
</evidence>
<protein>
    <submittedName>
        <fullName evidence="2">Acetyltransferase domain protein</fullName>
    </submittedName>
</protein>